<dbReference type="PANTHER" id="PTHR13222">
    <property type="entry name" value="RB1-INDUCIBLE COILED-COIL"/>
    <property type="match status" value="1"/>
</dbReference>
<dbReference type="GO" id="GO:1990316">
    <property type="term" value="C:Atg1/ULK1 kinase complex"/>
    <property type="evidence" value="ECO:0007669"/>
    <property type="project" value="TreeGrafter"/>
</dbReference>
<dbReference type="GO" id="GO:0000045">
    <property type="term" value="P:autophagosome assembly"/>
    <property type="evidence" value="ECO:0007669"/>
    <property type="project" value="InterPro"/>
</dbReference>
<dbReference type="GO" id="GO:0034045">
    <property type="term" value="C:phagophore assembly site membrane"/>
    <property type="evidence" value="ECO:0007669"/>
    <property type="project" value="TreeGrafter"/>
</dbReference>
<keyword evidence="1" id="KW-0175">Coiled coil</keyword>
<accession>A0A9Q0LIY6</accession>
<name>A0A9Q0LIY6_ANAIG</name>
<evidence type="ECO:0000313" key="4">
    <source>
        <dbReference type="Proteomes" id="UP001149090"/>
    </source>
</evidence>
<keyword evidence="4" id="KW-1185">Reference proteome</keyword>
<gene>
    <name evidence="3" type="ORF">M0811_08648</name>
</gene>
<dbReference type="PANTHER" id="PTHR13222:SF1">
    <property type="entry name" value="RB1-INDUCIBLE COILED-COIL PROTEIN 1"/>
    <property type="match status" value="1"/>
</dbReference>
<dbReference type="InterPro" id="IPR029071">
    <property type="entry name" value="Ubiquitin-like_domsf"/>
</dbReference>
<dbReference type="GO" id="GO:0019901">
    <property type="term" value="F:protein kinase binding"/>
    <property type="evidence" value="ECO:0007669"/>
    <property type="project" value="TreeGrafter"/>
</dbReference>
<dbReference type="SUPFAM" id="SSF54236">
    <property type="entry name" value="Ubiquitin-like"/>
    <property type="match status" value="1"/>
</dbReference>
<dbReference type="InterPro" id="IPR040040">
    <property type="entry name" value="ATG11"/>
</dbReference>
<dbReference type="CDD" id="cd17039">
    <property type="entry name" value="Ubl_ubiquitin_like"/>
    <property type="match status" value="1"/>
</dbReference>
<dbReference type="OMA" id="SKMQISN"/>
<evidence type="ECO:0000256" key="1">
    <source>
        <dbReference type="SAM" id="Coils"/>
    </source>
</evidence>
<reference evidence="3" key="1">
    <citation type="submission" date="2022-10" db="EMBL/GenBank/DDBJ databases">
        <title>Novel sulphate-reducing endosymbionts in the free-living metamonad Anaeramoeba.</title>
        <authorList>
            <person name="Jerlstrom-Hultqvist J."/>
            <person name="Cepicka I."/>
            <person name="Gallot-Lavallee L."/>
            <person name="Salas-Leiva D."/>
            <person name="Curtis B.A."/>
            <person name="Zahonova K."/>
            <person name="Pipaliya S."/>
            <person name="Dacks J."/>
            <person name="Roger A.J."/>
        </authorList>
    </citation>
    <scope>NUCLEOTIDE SEQUENCE</scope>
    <source>
        <strain evidence="3">BMAN</strain>
    </source>
</reference>
<protein>
    <submittedName>
        <fullName evidence="3">Rb1-inducible coiled-coil protein</fullName>
    </submittedName>
</protein>
<dbReference type="Proteomes" id="UP001149090">
    <property type="component" value="Unassembled WGS sequence"/>
</dbReference>
<dbReference type="GO" id="GO:0000422">
    <property type="term" value="P:autophagy of mitochondrion"/>
    <property type="evidence" value="ECO:0007669"/>
    <property type="project" value="TreeGrafter"/>
</dbReference>
<evidence type="ECO:0000259" key="2">
    <source>
        <dbReference type="PROSITE" id="PS50053"/>
    </source>
</evidence>
<dbReference type="EMBL" id="JAPDFW010000074">
    <property type="protein sequence ID" value="KAJ5073531.1"/>
    <property type="molecule type" value="Genomic_DNA"/>
</dbReference>
<feature type="coiled-coil region" evidence="1">
    <location>
        <begin position="526"/>
        <end position="871"/>
    </location>
</feature>
<dbReference type="Pfam" id="PF00240">
    <property type="entry name" value="ubiquitin"/>
    <property type="match status" value="1"/>
</dbReference>
<feature type="domain" description="Ubiquitin-like" evidence="2">
    <location>
        <begin position="1"/>
        <end position="59"/>
    </location>
</feature>
<comment type="caution">
    <text evidence="3">The sequence shown here is derived from an EMBL/GenBank/DDBJ whole genome shotgun (WGS) entry which is preliminary data.</text>
</comment>
<dbReference type="GO" id="GO:0034727">
    <property type="term" value="P:piecemeal microautophagy of the nucleus"/>
    <property type="evidence" value="ECO:0007669"/>
    <property type="project" value="TreeGrafter"/>
</dbReference>
<dbReference type="GO" id="GO:0061709">
    <property type="term" value="P:reticulophagy"/>
    <property type="evidence" value="ECO:0007669"/>
    <property type="project" value="TreeGrafter"/>
</dbReference>
<dbReference type="Gene3D" id="3.10.20.90">
    <property type="entry name" value="Phosphatidylinositol 3-kinase Catalytic Subunit, Chain A, domain 1"/>
    <property type="match status" value="1"/>
</dbReference>
<organism evidence="3 4">
    <name type="scientific">Anaeramoeba ignava</name>
    <name type="common">Anaerobic marine amoeba</name>
    <dbReference type="NCBI Taxonomy" id="1746090"/>
    <lineage>
        <taxon>Eukaryota</taxon>
        <taxon>Metamonada</taxon>
        <taxon>Anaeramoebidae</taxon>
        <taxon>Anaeramoeba</taxon>
    </lineage>
</organism>
<dbReference type="InterPro" id="IPR000626">
    <property type="entry name" value="Ubiquitin-like_dom"/>
</dbReference>
<proteinExistence type="predicted"/>
<evidence type="ECO:0000313" key="3">
    <source>
        <dbReference type="EMBL" id="KAJ5073531.1"/>
    </source>
</evidence>
<dbReference type="AlphaFoldDB" id="A0A9Q0LIY6"/>
<dbReference type="GO" id="GO:0060090">
    <property type="term" value="F:molecular adaptor activity"/>
    <property type="evidence" value="ECO:0007669"/>
    <property type="project" value="TreeGrafter"/>
</dbReference>
<dbReference type="PROSITE" id="PS50053">
    <property type="entry name" value="UBIQUITIN_2"/>
    <property type="match status" value="1"/>
</dbReference>
<feature type="coiled-coil region" evidence="1">
    <location>
        <begin position="181"/>
        <end position="208"/>
    </location>
</feature>
<dbReference type="GO" id="GO:0034517">
    <property type="term" value="P:ribophagy"/>
    <property type="evidence" value="ECO:0007669"/>
    <property type="project" value="TreeGrafter"/>
</dbReference>
<sequence length="1013" mass="121581">MRIITDSGKEFNYTIDPNQKVIELKSWLEQKTGIPKTEIRLLYNKKELLQENTFQEYELPQPIKKQNDPNQEIIFCLHQKKLEFSTYEKYHKKYHFRQKKTEIKDDLNFSEIDANNPEVKKRIQILQKFQSLKKQIKTKIRNLKNLRMALFLPQNLFLFLQNSYETTKQFFESNYNFFKNLEKAIKKRKNWEKEAQEIEKDFKNLEKIQILSQFHSSNTKKTLFDFWEQEFQENYQEFKQQFQVNTNFFKQEFVNVKKTKRNFKKVVFSWEKGLNEFKKLFPNQENSFQEMLKQFKSIKVDISSQIENIKTVLKNNIYEELSISSLEKKYNLQEENMKSVKSIDPQEINPLKKIVNDARRQFHEKLLDVIKQTSDFKMNFCEIVQKMNQTLLYELERFNKIKAEKNFNIAYQSFVVEIYNRNVTQKMIENSNFSIANSFEEEINRREKFQNDYSQFLPKELRDILIKTAVPQFKIELQSVDQENLLPSLSLTEVNNIVDSKMSVYIASQKNPKENQLIIGGFDNDDLQFQQELQKIKKEKDELKSKLDEENINTQNLNQELEQSRMQISNLNNEIKPNQEKIDQLTEKINLIQEQKNKEIEEIQTKLKEKDQEIQKYLISQEEFERIKRENQELKTKLTQEINSTQNLNQELVKSKMQISNLNNEIKPNQEKIDQLTQKINLIQEQKNKEIEEIQTKLKEKDQEIQKYLTSQEEFERIKRENQELKTKLTQEINSTQNLNQELVKSKMQISNLNNEIKPNQEKIDQLTEKINLIQEEKNKEIEEIQKKLKEKEQETPKNIISQEEFERIKRENQEFNQKMKQIEKEKEEAIKKNQEMENQMQKKDQRINKLKELQEKFKKISRERSHLIALVNQIKKLYGDENQMKEPINVLSEFDVIKELFQQKQKKANELETKLEKISNEKTNQIPELKLGSMILFELKNGSYCSIEKRALLDYECISQITTSINLPNLVIGEVIQFTEAAITSERNLFSLPLNEKFYIVICSSLFKLTKF</sequence>